<protein>
    <submittedName>
        <fullName evidence="1">Uncharacterized protein</fullName>
    </submittedName>
</protein>
<reference evidence="1 2" key="1">
    <citation type="journal article" date="2021" name="Elife">
        <title>Chloroplast acquisition without the gene transfer in kleptoplastic sea slugs, Plakobranchus ocellatus.</title>
        <authorList>
            <person name="Maeda T."/>
            <person name="Takahashi S."/>
            <person name="Yoshida T."/>
            <person name="Shimamura S."/>
            <person name="Takaki Y."/>
            <person name="Nagai Y."/>
            <person name="Toyoda A."/>
            <person name="Suzuki Y."/>
            <person name="Arimoto A."/>
            <person name="Ishii H."/>
            <person name="Satoh N."/>
            <person name="Nishiyama T."/>
            <person name="Hasebe M."/>
            <person name="Maruyama T."/>
            <person name="Minagawa J."/>
            <person name="Obokata J."/>
            <person name="Shigenobu S."/>
        </authorList>
    </citation>
    <scope>NUCLEOTIDE SEQUENCE [LARGE SCALE GENOMIC DNA]</scope>
</reference>
<keyword evidence="2" id="KW-1185">Reference proteome</keyword>
<sequence length="96" mass="10639">MLETDSPYLTPNSYIKGWVNTPHRIGKVATLVSQVRQELLSQVLKACFICGDCIFKTGKSEEESKWPFPVSEGMTHSGYAVMSYDITAVMSCDITA</sequence>
<organism evidence="1 2">
    <name type="scientific">Plakobranchus ocellatus</name>
    <dbReference type="NCBI Taxonomy" id="259542"/>
    <lineage>
        <taxon>Eukaryota</taxon>
        <taxon>Metazoa</taxon>
        <taxon>Spiralia</taxon>
        <taxon>Lophotrochozoa</taxon>
        <taxon>Mollusca</taxon>
        <taxon>Gastropoda</taxon>
        <taxon>Heterobranchia</taxon>
        <taxon>Euthyneura</taxon>
        <taxon>Panpulmonata</taxon>
        <taxon>Sacoglossa</taxon>
        <taxon>Placobranchoidea</taxon>
        <taxon>Plakobranchidae</taxon>
        <taxon>Plakobranchus</taxon>
    </lineage>
</organism>
<dbReference type="Proteomes" id="UP000735302">
    <property type="component" value="Unassembled WGS sequence"/>
</dbReference>
<dbReference type="Gene3D" id="3.20.20.140">
    <property type="entry name" value="Metal-dependent hydrolases"/>
    <property type="match status" value="1"/>
</dbReference>
<comment type="caution">
    <text evidence="1">The sequence shown here is derived from an EMBL/GenBank/DDBJ whole genome shotgun (WGS) entry which is preliminary data.</text>
</comment>
<gene>
    <name evidence="1" type="ORF">PoB_004600300</name>
</gene>
<name>A0AAV4BL08_9GAST</name>
<accession>A0AAV4BL08</accession>
<evidence type="ECO:0000313" key="1">
    <source>
        <dbReference type="EMBL" id="GFO19498.1"/>
    </source>
</evidence>
<dbReference type="EMBL" id="BLXT01005065">
    <property type="protein sequence ID" value="GFO19498.1"/>
    <property type="molecule type" value="Genomic_DNA"/>
</dbReference>
<evidence type="ECO:0000313" key="2">
    <source>
        <dbReference type="Proteomes" id="UP000735302"/>
    </source>
</evidence>
<dbReference type="AlphaFoldDB" id="A0AAV4BL08"/>
<proteinExistence type="predicted"/>